<evidence type="ECO:0000256" key="2">
    <source>
        <dbReference type="ARBA" id="ARBA00022679"/>
    </source>
</evidence>
<keyword evidence="3" id="KW-0949">S-adenosyl-L-methionine</keyword>
<evidence type="ECO:0000313" key="5">
    <source>
        <dbReference type="Proteomes" id="UP001237105"/>
    </source>
</evidence>
<dbReference type="PANTHER" id="PTHR43167">
    <property type="entry name" value="PUTATIVE (AFU_ORTHOLOGUE AFUA_6G01830)-RELATED"/>
    <property type="match status" value="1"/>
</dbReference>
<dbReference type="GO" id="GO:0008168">
    <property type="term" value="F:methyltransferase activity"/>
    <property type="evidence" value="ECO:0007669"/>
    <property type="project" value="UniProtKB-KW"/>
</dbReference>
<comment type="caution">
    <text evidence="4">The sequence shown here is derived from an EMBL/GenBank/DDBJ whole genome shotgun (WGS) entry which is preliminary data.</text>
</comment>
<dbReference type="EMBL" id="JASCIS010000003">
    <property type="protein sequence ID" value="MDI3417734.1"/>
    <property type="molecule type" value="Genomic_DNA"/>
</dbReference>
<dbReference type="InterPro" id="IPR029063">
    <property type="entry name" value="SAM-dependent_MTases_sf"/>
</dbReference>
<dbReference type="Gene3D" id="3.40.50.150">
    <property type="entry name" value="Vaccinia Virus protein VP39"/>
    <property type="match status" value="1"/>
</dbReference>
<dbReference type="SUPFAM" id="SSF53335">
    <property type="entry name" value="S-adenosyl-L-methionine-dependent methyltransferases"/>
    <property type="match status" value="1"/>
</dbReference>
<organism evidence="4 5">
    <name type="scientific">Streptomyces luteolus</name>
    <dbReference type="NCBI Taxonomy" id="3043615"/>
    <lineage>
        <taxon>Bacteria</taxon>
        <taxon>Bacillati</taxon>
        <taxon>Actinomycetota</taxon>
        <taxon>Actinomycetes</taxon>
        <taxon>Kitasatosporales</taxon>
        <taxon>Streptomycetaceae</taxon>
        <taxon>Streptomyces</taxon>
    </lineage>
</organism>
<accession>A0ABT6SQ49</accession>
<sequence>MSTHLDMNLLRALHRSGVEYDARQSDRLLRRRNLEPESAALLAVVLRAMGARRMVEIGTSNGYSAIWFADALRASGGEPLLSVDLDGAAQREAAAQLAEAGLAGQVELREADGGAVLREVPDGSLDALFLDSERTEYAGWWPHPRRVLRPGGLLIIDNVLSHPDEVAEFLALVEADAGFTSTTAAVGKGLALAVRAAA</sequence>
<gene>
    <name evidence="4" type="ORF">QIT00_04005</name>
</gene>
<dbReference type="PROSITE" id="PS51682">
    <property type="entry name" value="SAM_OMT_I"/>
    <property type="match status" value="1"/>
</dbReference>
<reference evidence="4 5" key="1">
    <citation type="submission" date="2023-05" db="EMBL/GenBank/DDBJ databases">
        <title>Draft genome sequence of Streptomyces sp. B-S-A12 isolated from a cave soil in Thailand.</title>
        <authorList>
            <person name="Chamroensaksri N."/>
            <person name="Muangham S."/>
        </authorList>
    </citation>
    <scope>NUCLEOTIDE SEQUENCE [LARGE SCALE GENOMIC DNA]</scope>
    <source>
        <strain evidence="4 5">B-S-A12</strain>
    </source>
</reference>
<proteinExistence type="predicted"/>
<keyword evidence="2 4" id="KW-0808">Transferase</keyword>
<keyword evidence="5" id="KW-1185">Reference proteome</keyword>
<evidence type="ECO:0000256" key="1">
    <source>
        <dbReference type="ARBA" id="ARBA00022603"/>
    </source>
</evidence>
<evidence type="ECO:0000313" key="4">
    <source>
        <dbReference type="EMBL" id="MDI3417734.1"/>
    </source>
</evidence>
<protein>
    <submittedName>
        <fullName evidence="4">Class I SAM-dependent methyltransferase</fullName>
        <ecNumber evidence="4">2.1.1.-</ecNumber>
    </submittedName>
</protein>
<dbReference type="EC" id="2.1.1.-" evidence="4"/>
<dbReference type="Pfam" id="PF01596">
    <property type="entry name" value="Methyltransf_3"/>
    <property type="match status" value="1"/>
</dbReference>
<dbReference type="GO" id="GO:0032259">
    <property type="term" value="P:methylation"/>
    <property type="evidence" value="ECO:0007669"/>
    <property type="project" value="UniProtKB-KW"/>
</dbReference>
<dbReference type="Proteomes" id="UP001237105">
    <property type="component" value="Unassembled WGS sequence"/>
</dbReference>
<dbReference type="RefSeq" id="WP_282533651.1">
    <property type="nucleotide sequence ID" value="NZ_JASCIS010000003.1"/>
</dbReference>
<dbReference type="PANTHER" id="PTHR43167:SF1">
    <property type="entry name" value="PUTATIVE (AFU_ORTHOLOGUE AFUA_6G01830)-RELATED"/>
    <property type="match status" value="1"/>
</dbReference>
<name>A0ABT6SQ49_9ACTN</name>
<dbReference type="InterPro" id="IPR002935">
    <property type="entry name" value="SAM_O-MeTrfase"/>
</dbReference>
<keyword evidence="1 4" id="KW-0489">Methyltransferase</keyword>
<evidence type="ECO:0000256" key="3">
    <source>
        <dbReference type="ARBA" id="ARBA00022691"/>
    </source>
</evidence>
<dbReference type="CDD" id="cd02440">
    <property type="entry name" value="AdoMet_MTases"/>
    <property type="match status" value="1"/>
</dbReference>